<protein>
    <submittedName>
        <fullName evidence="1">Uncharacterized protein</fullName>
    </submittedName>
</protein>
<accession>A0AA38M107</accession>
<comment type="caution">
    <text evidence="1">The sequence shown here is derived from an EMBL/GenBank/DDBJ whole genome shotgun (WGS) entry which is preliminary data.</text>
</comment>
<organism evidence="1 2">
    <name type="scientific">Zophobas morio</name>
    <dbReference type="NCBI Taxonomy" id="2755281"/>
    <lineage>
        <taxon>Eukaryota</taxon>
        <taxon>Metazoa</taxon>
        <taxon>Ecdysozoa</taxon>
        <taxon>Arthropoda</taxon>
        <taxon>Hexapoda</taxon>
        <taxon>Insecta</taxon>
        <taxon>Pterygota</taxon>
        <taxon>Neoptera</taxon>
        <taxon>Endopterygota</taxon>
        <taxon>Coleoptera</taxon>
        <taxon>Polyphaga</taxon>
        <taxon>Cucujiformia</taxon>
        <taxon>Tenebrionidae</taxon>
        <taxon>Zophobas</taxon>
    </lineage>
</organism>
<evidence type="ECO:0000313" key="2">
    <source>
        <dbReference type="Proteomes" id="UP001168821"/>
    </source>
</evidence>
<name>A0AA38M107_9CUCU</name>
<evidence type="ECO:0000313" key="1">
    <source>
        <dbReference type="EMBL" id="KAJ3639788.1"/>
    </source>
</evidence>
<dbReference type="AlphaFoldDB" id="A0AA38M107"/>
<proteinExistence type="predicted"/>
<reference evidence="1" key="1">
    <citation type="journal article" date="2023" name="G3 (Bethesda)">
        <title>Whole genome assemblies of Zophobas morio and Tenebrio molitor.</title>
        <authorList>
            <person name="Kaur S."/>
            <person name="Stinson S.A."/>
            <person name="diCenzo G.C."/>
        </authorList>
    </citation>
    <scope>NUCLEOTIDE SEQUENCE</scope>
    <source>
        <strain evidence="1">QUZm001</strain>
    </source>
</reference>
<gene>
    <name evidence="1" type="ORF">Zmor_003125</name>
</gene>
<dbReference type="Proteomes" id="UP001168821">
    <property type="component" value="Unassembled WGS sequence"/>
</dbReference>
<keyword evidence="2" id="KW-1185">Reference proteome</keyword>
<dbReference type="EMBL" id="JALNTZ010000010">
    <property type="protein sequence ID" value="KAJ3639788.1"/>
    <property type="molecule type" value="Genomic_DNA"/>
</dbReference>
<sequence>MSILLMIPHDRTKLPRRCEAGRGEGNPWNHMAPMRVSFPVCNIPNDEHTRARLLHCKHTYCMKTQLFARSLAPEVRNGLYNEPLDRWGFTIDEGCLKLINDSSSIGKQTSFF</sequence>